<evidence type="ECO:0000313" key="1">
    <source>
        <dbReference type="Proteomes" id="UP000035680"/>
    </source>
</evidence>
<protein>
    <submittedName>
        <fullName evidence="2">PIR Superfamily Protein</fullName>
    </submittedName>
</protein>
<reference evidence="1" key="1">
    <citation type="submission" date="2014-07" db="EMBL/GenBank/DDBJ databases">
        <authorList>
            <person name="Martin A.A"/>
            <person name="De Silva N."/>
        </authorList>
    </citation>
    <scope>NUCLEOTIDE SEQUENCE</scope>
</reference>
<reference evidence="2" key="2">
    <citation type="submission" date="2015-08" db="UniProtKB">
        <authorList>
            <consortium name="WormBaseParasite"/>
        </authorList>
    </citation>
    <scope>IDENTIFICATION</scope>
</reference>
<dbReference type="WBParaSite" id="SVE_1859600.1">
    <property type="protein sequence ID" value="SVE_1859600.1"/>
    <property type="gene ID" value="SVE_1859600"/>
</dbReference>
<accession>A0A0K0G1K5</accession>
<keyword evidence="1" id="KW-1185">Reference proteome</keyword>
<name>A0A0K0G1K5_STRVS</name>
<evidence type="ECO:0000313" key="2">
    <source>
        <dbReference type="WBParaSite" id="SVE_1859600.1"/>
    </source>
</evidence>
<proteinExistence type="predicted"/>
<sequence length="85" mass="10511">MFNEKKRKTSFETPYKYTQYLTNYCRKFTKDNYNFNKIIMNEVDYVNKLSDNFSDILKQTNYSFLRPTKTDKNINNIYHGYSFRR</sequence>
<dbReference type="Proteomes" id="UP000035680">
    <property type="component" value="Unassembled WGS sequence"/>
</dbReference>
<organism evidence="1 2">
    <name type="scientific">Strongyloides venezuelensis</name>
    <name type="common">Threadworm</name>
    <dbReference type="NCBI Taxonomy" id="75913"/>
    <lineage>
        <taxon>Eukaryota</taxon>
        <taxon>Metazoa</taxon>
        <taxon>Ecdysozoa</taxon>
        <taxon>Nematoda</taxon>
        <taxon>Chromadorea</taxon>
        <taxon>Rhabditida</taxon>
        <taxon>Tylenchina</taxon>
        <taxon>Panagrolaimomorpha</taxon>
        <taxon>Strongyloidoidea</taxon>
        <taxon>Strongyloididae</taxon>
        <taxon>Strongyloides</taxon>
    </lineage>
</organism>
<dbReference type="AlphaFoldDB" id="A0A0K0G1K5"/>